<accession>A0A4C1U187</accession>
<proteinExistence type="predicted"/>
<gene>
    <name evidence="1" type="ORF">EVAR_5553_1</name>
</gene>
<name>A0A4C1U187_EUMVA</name>
<comment type="caution">
    <text evidence="1">The sequence shown here is derived from an EMBL/GenBank/DDBJ whole genome shotgun (WGS) entry which is preliminary data.</text>
</comment>
<sequence length="104" mass="11258">MKKDNTGGEVAGGALASKKKNLAVNVNLDFGPKRPLDYNPVPMLDYHYPVLNFNPRQGSRFCTSLVLALSQLHHVLCRRVAPTSVSHKGGLSSQIVVAFVAQIS</sequence>
<organism evidence="1 2">
    <name type="scientific">Eumeta variegata</name>
    <name type="common">Bagworm moth</name>
    <name type="synonym">Eumeta japonica</name>
    <dbReference type="NCBI Taxonomy" id="151549"/>
    <lineage>
        <taxon>Eukaryota</taxon>
        <taxon>Metazoa</taxon>
        <taxon>Ecdysozoa</taxon>
        <taxon>Arthropoda</taxon>
        <taxon>Hexapoda</taxon>
        <taxon>Insecta</taxon>
        <taxon>Pterygota</taxon>
        <taxon>Neoptera</taxon>
        <taxon>Endopterygota</taxon>
        <taxon>Lepidoptera</taxon>
        <taxon>Glossata</taxon>
        <taxon>Ditrysia</taxon>
        <taxon>Tineoidea</taxon>
        <taxon>Psychidae</taxon>
        <taxon>Oiketicinae</taxon>
        <taxon>Eumeta</taxon>
    </lineage>
</organism>
<protein>
    <submittedName>
        <fullName evidence="1">Uncharacterized protein</fullName>
    </submittedName>
</protein>
<keyword evidence="2" id="KW-1185">Reference proteome</keyword>
<dbReference type="EMBL" id="BGZK01000115">
    <property type="protein sequence ID" value="GBP20123.1"/>
    <property type="molecule type" value="Genomic_DNA"/>
</dbReference>
<dbReference type="Proteomes" id="UP000299102">
    <property type="component" value="Unassembled WGS sequence"/>
</dbReference>
<evidence type="ECO:0000313" key="1">
    <source>
        <dbReference type="EMBL" id="GBP20123.1"/>
    </source>
</evidence>
<dbReference type="AlphaFoldDB" id="A0A4C1U187"/>
<reference evidence="1 2" key="1">
    <citation type="journal article" date="2019" name="Commun. Biol.">
        <title>The bagworm genome reveals a unique fibroin gene that provides high tensile strength.</title>
        <authorList>
            <person name="Kono N."/>
            <person name="Nakamura H."/>
            <person name="Ohtoshi R."/>
            <person name="Tomita M."/>
            <person name="Numata K."/>
            <person name="Arakawa K."/>
        </authorList>
    </citation>
    <scope>NUCLEOTIDE SEQUENCE [LARGE SCALE GENOMIC DNA]</scope>
</reference>
<evidence type="ECO:0000313" key="2">
    <source>
        <dbReference type="Proteomes" id="UP000299102"/>
    </source>
</evidence>